<dbReference type="Gene3D" id="3.60.20.10">
    <property type="entry name" value="Glutamine Phosphoribosylpyrophosphate, subunit 1, domain 1"/>
    <property type="match status" value="1"/>
</dbReference>
<evidence type="ECO:0000313" key="1">
    <source>
        <dbReference type="EMBL" id="AWL13130.1"/>
    </source>
</evidence>
<protein>
    <submittedName>
        <fullName evidence="1">Acyl-homoserine-lactone acylase</fullName>
        <ecNumber evidence="1">3.5.1.97</ecNumber>
    </submittedName>
</protein>
<reference evidence="1 2" key="1">
    <citation type="submission" date="2018-05" db="EMBL/GenBank/DDBJ databases">
        <title>Salinimonas sp. HMF8227 Genome sequencing and assembly.</title>
        <authorList>
            <person name="Kang H."/>
            <person name="Kang J."/>
            <person name="Cha I."/>
            <person name="Kim H."/>
            <person name="Joh K."/>
        </authorList>
    </citation>
    <scope>NUCLEOTIDE SEQUENCE [LARGE SCALE GENOMIC DNA]</scope>
    <source>
        <strain evidence="1 2">HMF8227</strain>
    </source>
</reference>
<keyword evidence="2" id="KW-1185">Reference proteome</keyword>
<evidence type="ECO:0000313" key="2">
    <source>
        <dbReference type="Proteomes" id="UP000245728"/>
    </source>
</evidence>
<dbReference type="InterPro" id="IPR002692">
    <property type="entry name" value="S45"/>
</dbReference>
<dbReference type="GO" id="GO:0017000">
    <property type="term" value="P:antibiotic biosynthetic process"/>
    <property type="evidence" value="ECO:0007669"/>
    <property type="project" value="InterPro"/>
</dbReference>
<dbReference type="PANTHER" id="PTHR34218:SF3">
    <property type="entry name" value="ACYL-HOMOSERINE LACTONE ACYLASE PVDQ"/>
    <property type="match status" value="1"/>
</dbReference>
<name>A0A2S2E7C7_9ALTE</name>
<dbReference type="EMBL" id="CP029347">
    <property type="protein sequence ID" value="AWL13130.1"/>
    <property type="molecule type" value="Genomic_DNA"/>
</dbReference>
<dbReference type="AlphaFoldDB" id="A0A2S2E7C7"/>
<dbReference type="EC" id="3.5.1.97" evidence="1"/>
<dbReference type="InterPro" id="IPR029055">
    <property type="entry name" value="Ntn_hydrolases_N"/>
</dbReference>
<dbReference type="GO" id="GO:0016787">
    <property type="term" value="F:hydrolase activity"/>
    <property type="evidence" value="ECO:0007669"/>
    <property type="project" value="UniProtKB-KW"/>
</dbReference>
<gene>
    <name evidence="1" type="primary">pvdQ</name>
    <name evidence="1" type="ORF">HMF8227_02678</name>
</gene>
<dbReference type="KEGG" id="salh:HMF8227_02678"/>
<dbReference type="Proteomes" id="UP000245728">
    <property type="component" value="Chromosome"/>
</dbReference>
<proteinExistence type="predicted"/>
<organism evidence="1 2">
    <name type="scientific">Saliniradius amylolyticus</name>
    <dbReference type="NCBI Taxonomy" id="2183582"/>
    <lineage>
        <taxon>Bacteria</taxon>
        <taxon>Pseudomonadati</taxon>
        <taxon>Pseudomonadota</taxon>
        <taxon>Gammaproteobacteria</taxon>
        <taxon>Alteromonadales</taxon>
        <taxon>Alteromonadaceae</taxon>
        <taxon>Saliniradius</taxon>
    </lineage>
</organism>
<dbReference type="RefSeq" id="WP_275425506.1">
    <property type="nucleotide sequence ID" value="NZ_CP029347.1"/>
</dbReference>
<dbReference type="SUPFAM" id="SSF56235">
    <property type="entry name" value="N-terminal nucleophile aminohydrolases (Ntn hydrolases)"/>
    <property type="match status" value="1"/>
</dbReference>
<dbReference type="Pfam" id="PF01804">
    <property type="entry name" value="Penicil_amidase"/>
    <property type="match status" value="1"/>
</dbReference>
<keyword evidence="1" id="KW-0378">Hydrolase</keyword>
<accession>A0A2S2E7C7</accession>
<sequence length="117" mass="13338">MNYEGGFNVYRANMGNDGTLLPRHTYEKMEGSELSDEAGGYHITYGSSWKFALEFTDEGPDADGILTYSQSRDIQSDHYLDQTELYSQQPQLRPIYFSNEDIEANTIKSMTLTESEN</sequence>
<dbReference type="PANTHER" id="PTHR34218">
    <property type="entry name" value="PEPTIDASE S45 PENICILLIN AMIDASE"/>
    <property type="match status" value="1"/>
</dbReference>